<keyword evidence="10" id="KW-1185">Reference proteome</keyword>
<comment type="cofactor">
    <cofactor evidence="1">
        <name>a divalent metal cation</name>
        <dbReference type="ChEBI" id="CHEBI:60240"/>
    </cofactor>
</comment>
<keyword evidence="4" id="KW-0540">Nuclease</keyword>
<evidence type="ECO:0000256" key="3">
    <source>
        <dbReference type="ARBA" id="ARBA00006958"/>
    </source>
</evidence>
<accession>A0A9P0JJG3</accession>
<dbReference type="PANTHER" id="PTHR22930:SF284">
    <property type="entry name" value="DDE TNP4 DOMAIN-CONTAINING PROTEIN"/>
    <property type="match status" value="1"/>
</dbReference>
<proteinExistence type="inferred from homology"/>
<organism evidence="9 10">
    <name type="scientific">Acanthoscelides obtectus</name>
    <name type="common">Bean weevil</name>
    <name type="synonym">Bruchus obtectus</name>
    <dbReference type="NCBI Taxonomy" id="200917"/>
    <lineage>
        <taxon>Eukaryota</taxon>
        <taxon>Metazoa</taxon>
        <taxon>Ecdysozoa</taxon>
        <taxon>Arthropoda</taxon>
        <taxon>Hexapoda</taxon>
        <taxon>Insecta</taxon>
        <taxon>Pterygota</taxon>
        <taxon>Neoptera</taxon>
        <taxon>Endopterygota</taxon>
        <taxon>Coleoptera</taxon>
        <taxon>Polyphaga</taxon>
        <taxon>Cucujiformia</taxon>
        <taxon>Chrysomeloidea</taxon>
        <taxon>Chrysomelidae</taxon>
        <taxon>Bruchinae</taxon>
        <taxon>Bruchini</taxon>
        <taxon>Acanthoscelides</taxon>
    </lineage>
</organism>
<evidence type="ECO:0000256" key="5">
    <source>
        <dbReference type="ARBA" id="ARBA00022723"/>
    </source>
</evidence>
<dbReference type="InterPro" id="IPR045249">
    <property type="entry name" value="HARBI1-like"/>
</dbReference>
<evidence type="ECO:0000313" key="10">
    <source>
        <dbReference type="Proteomes" id="UP001152888"/>
    </source>
</evidence>
<dbReference type="AlphaFoldDB" id="A0A9P0JJG3"/>
<dbReference type="EMBL" id="CAKOFQ010006652">
    <property type="protein sequence ID" value="CAH1953862.1"/>
    <property type="molecule type" value="Genomic_DNA"/>
</dbReference>
<keyword evidence="5" id="KW-0479">Metal-binding</keyword>
<evidence type="ECO:0000256" key="7">
    <source>
        <dbReference type="ARBA" id="ARBA00023242"/>
    </source>
</evidence>
<dbReference type="Pfam" id="PF13359">
    <property type="entry name" value="DDE_Tnp_4"/>
    <property type="match status" value="1"/>
</dbReference>
<sequence>MATIEDDDALALIGLAVILKKKHTKTVIKKRKKWYKHWLLKRKTYSHVKLLNELKFEPEYFKNYLRMDENTYLKLLVMVTPMITRKDTIMRNSISAHERLSVTLRFLATGRSYEDLKFSSIISPQALGKIIPKTCEALYKVLRKGYLKFPTSEEEWKEITKMYEERWNFPHCLGAIDGKHIAIVPPANSGSYFYNYKGHHSVVLMTIANAKYQFVYIDAGMNGRISDGGVLQNTVFFEKLENNELHIPSSETIKGSNLHLPYVFLADDAFPLRPDMIKPFRQGDLASRERKIFNYRLSRARRTVENAFGIMASRFRIYYSHINLEPKNIDKVVKASCALHNFLIEHSKKSYAPLKCFYRENSENRTIISEGYATKNSTMENLERRNPGNTLNTAKTVREDFMNHFNAEGRVPWQDDHVN</sequence>
<evidence type="ECO:0000256" key="1">
    <source>
        <dbReference type="ARBA" id="ARBA00001968"/>
    </source>
</evidence>
<name>A0A9P0JJG3_ACAOB</name>
<reference evidence="9" key="1">
    <citation type="submission" date="2022-03" db="EMBL/GenBank/DDBJ databases">
        <authorList>
            <person name="Sayadi A."/>
        </authorList>
    </citation>
    <scope>NUCLEOTIDE SEQUENCE</scope>
</reference>
<dbReference type="GO" id="GO:0046872">
    <property type="term" value="F:metal ion binding"/>
    <property type="evidence" value="ECO:0007669"/>
    <property type="project" value="UniProtKB-KW"/>
</dbReference>
<feature type="domain" description="DDE Tnp4" evidence="8">
    <location>
        <begin position="176"/>
        <end position="341"/>
    </location>
</feature>
<gene>
    <name evidence="9" type="ORF">ACAOBT_LOCUS257</name>
</gene>
<dbReference type="OrthoDB" id="6716851at2759"/>
<evidence type="ECO:0000256" key="6">
    <source>
        <dbReference type="ARBA" id="ARBA00022801"/>
    </source>
</evidence>
<evidence type="ECO:0000313" key="9">
    <source>
        <dbReference type="EMBL" id="CAH1953862.1"/>
    </source>
</evidence>
<evidence type="ECO:0000256" key="4">
    <source>
        <dbReference type="ARBA" id="ARBA00022722"/>
    </source>
</evidence>
<keyword evidence="6" id="KW-0378">Hydrolase</keyword>
<dbReference type="Proteomes" id="UP001152888">
    <property type="component" value="Unassembled WGS sequence"/>
</dbReference>
<dbReference type="GO" id="GO:0016787">
    <property type="term" value="F:hydrolase activity"/>
    <property type="evidence" value="ECO:0007669"/>
    <property type="project" value="UniProtKB-KW"/>
</dbReference>
<dbReference type="InterPro" id="IPR027806">
    <property type="entry name" value="HARBI1_dom"/>
</dbReference>
<keyword evidence="7" id="KW-0539">Nucleus</keyword>
<comment type="caution">
    <text evidence="9">The sequence shown here is derived from an EMBL/GenBank/DDBJ whole genome shotgun (WGS) entry which is preliminary data.</text>
</comment>
<evidence type="ECO:0000259" key="8">
    <source>
        <dbReference type="Pfam" id="PF13359"/>
    </source>
</evidence>
<protein>
    <recommendedName>
        <fullName evidence="8">DDE Tnp4 domain-containing protein</fullName>
    </recommendedName>
</protein>
<dbReference type="GO" id="GO:0004518">
    <property type="term" value="F:nuclease activity"/>
    <property type="evidence" value="ECO:0007669"/>
    <property type="project" value="UniProtKB-KW"/>
</dbReference>
<comment type="subcellular location">
    <subcellularLocation>
        <location evidence="2">Nucleus</location>
    </subcellularLocation>
</comment>
<comment type="similarity">
    <text evidence="3">Belongs to the HARBI1 family.</text>
</comment>
<dbReference type="PANTHER" id="PTHR22930">
    <property type="match status" value="1"/>
</dbReference>
<dbReference type="GO" id="GO:0005634">
    <property type="term" value="C:nucleus"/>
    <property type="evidence" value="ECO:0007669"/>
    <property type="project" value="UniProtKB-SubCell"/>
</dbReference>
<evidence type="ECO:0000256" key="2">
    <source>
        <dbReference type="ARBA" id="ARBA00004123"/>
    </source>
</evidence>